<proteinExistence type="predicted"/>
<comment type="caution">
    <text evidence="5">The sequence shown here is derived from an EMBL/GenBank/DDBJ whole genome shotgun (WGS) entry which is preliminary data.</text>
</comment>
<dbReference type="InterPro" id="IPR039647">
    <property type="entry name" value="EF_hand_pair_protein_CML-like"/>
</dbReference>
<keyword evidence="1" id="KW-0479">Metal-binding</keyword>
<dbReference type="InterPro" id="IPR011992">
    <property type="entry name" value="EF-hand-dom_pair"/>
</dbReference>
<feature type="domain" description="EF-hand" evidence="4">
    <location>
        <begin position="234"/>
        <end position="269"/>
    </location>
</feature>
<evidence type="ECO:0000313" key="6">
    <source>
        <dbReference type="Proteomes" id="UP001642464"/>
    </source>
</evidence>
<dbReference type="Gene3D" id="1.10.238.10">
    <property type="entry name" value="EF-hand"/>
    <property type="match status" value="2"/>
</dbReference>
<evidence type="ECO:0000256" key="3">
    <source>
        <dbReference type="ARBA" id="ARBA00022837"/>
    </source>
</evidence>
<dbReference type="CDD" id="cd00051">
    <property type="entry name" value="EFh"/>
    <property type="match status" value="1"/>
</dbReference>
<keyword evidence="6" id="KW-1185">Reference proteome</keyword>
<dbReference type="EMBL" id="CAXAMM010021280">
    <property type="protein sequence ID" value="CAK9049655.1"/>
    <property type="molecule type" value="Genomic_DNA"/>
</dbReference>
<dbReference type="Proteomes" id="UP001642464">
    <property type="component" value="Unassembled WGS sequence"/>
</dbReference>
<dbReference type="PROSITE" id="PS50222">
    <property type="entry name" value="EF_HAND_2"/>
    <property type="match status" value="3"/>
</dbReference>
<evidence type="ECO:0000313" key="5">
    <source>
        <dbReference type="EMBL" id="CAK9049655.1"/>
    </source>
</evidence>
<dbReference type="InterPro" id="IPR002048">
    <property type="entry name" value="EF_hand_dom"/>
</dbReference>
<dbReference type="SMART" id="SM00054">
    <property type="entry name" value="EFh"/>
    <property type="match status" value="3"/>
</dbReference>
<dbReference type="SUPFAM" id="SSF47473">
    <property type="entry name" value="EF-hand"/>
    <property type="match status" value="1"/>
</dbReference>
<reference evidence="5 6" key="1">
    <citation type="submission" date="2024-02" db="EMBL/GenBank/DDBJ databases">
        <authorList>
            <person name="Chen Y."/>
            <person name="Shah S."/>
            <person name="Dougan E. K."/>
            <person name="Thang M."/>
            <person name="Chan C."/>
        </authorList>
    </citation>
    <scope>NUCLEOTIDE SEQUENCE [LARGE SCALE GENOMIC DNA]</scope>
</reference>
<protein>
    <submittedName>
        <fullName evidence="5">Calcium-binding protein 2 (CaBP2)</fullName>
    </submittedName>
</protein>
<evidence type="ECO:0000256" key="1">
    <source>
        <dbReference type="ARBA" id="ARBA00022723"/>
    </source>
</evidence>
<gene>
    <name evidence="5" type="ORF">SCF082_LOCUS27500</name>
</gene>
<evidence type="ECO:0000259" key="4">
    <source>
        <dbReference type="PROSITE" id="PS50222"/>
    </source>
</evidence>
<dbReference type="Pfam" id="PF13499">
    <property type="entry name" value="EF-hand_7"/>
    <property type="match status" value="2"/>
</dbReference>
<accession>A0ABP0MHL8</accession>
<dbReference type="PANTHER" id="PTHR10891">
    <property type="entry name" value="EF-HAND CALCIUM-BINDING DOMAIN CONTAINING PROTEIN"/>
    <property type="match status" value="1"/>
</dbReference>
<keyword evidence="3" id="KW-0106">Calcium</keyword>
<dbReference type="PROSITE" id="PS00018">
    <property type="entry name" value="EF_HAND_1"/>
    <property type="match status" value="2"/>
</dbReference>
<evidence type="ECO:0000256" key="2">
    <source>
        <dbReference type="ARBA" id="ARBA00022737"/>
    </source>
</evidence>
<feature type="domain" description="EF-hand" evidence="4">
    <location>
        <begin position="8"/>
        <end position="43"/>
    </location>
</feature>
<feature type="domain" description="EF-hand" evidence="4">
    <location>
        <begin position="44"/>
        <end position="79"/>
    </location>
</feature>
<keyword evidence="2" id="KW-0677">Repeat</keyword>
<organism evidence="5 6">
    <name type="scientific">Durusdinium trenchii</name>
    <dbReference type="NCBI Taxonomy" id="1381693"/>
    <lineage>
        <taxon>Eukaryota</taxon>
        <taxon>Sar</taxon>
        <taxon>Alveolata</taxon>
        <taxon>Dinophyceae</taxon>
        <taxon>Suessiales</taxon>
        <taxon>Symbiodiniaceae</taxon>
        <taxon>Durusdinium</taxon>
    </lineage>
</organism>
<dbReference type="InterPro" id="IPR018247">
    <property type="entry name" value="EF_Hand_1_Ca_BS"/>
</dbReference>
<name>A0ABP0MHL8_9DINO</name>
<sequence length="321" mass="36658">MDLGDPMMSVKKMKAIFRKYDTDGDGTISRGDLEKILRKLIPGISQIDLDLIFRKIDKNFNNLVEYDEFVNLLFFDPIAEPVRTPAHHVTREAAYVIFLFWQQASRATPWSAMVHSMDVHALLGAVEHRSKALDAVRHRIQRLEGEIFDLVSKVEEKMISRICSSEVKHKLHESEREVDQETFVKMVWPRIKRFDLKFVLGCLRRFWAQESLMSILREVARQKEAGRENPEVGINVAEMKKIFDVLDEDDDGALSIKEMVQQGNLEVKDALYFSELLDKGQDGEVSLQELMNLVVGNGSGEVMETMKGLFAARASLAEGGR</sequence>